<feature type="compositionally biased region" description="Basic and acidic residues" evidence="1">
    <location>
        <begin position="105"/>
        <end position="116"/>
    </location>
</feature>
<dbReference type="EMBL" id="CAAALY010130493">
    <property type="protein sequence ID" value="VEL32118.1"/>
    <property type="molecule type" value="Genomic_DNA"/>
</dbReference>
<name>A0A448XA90_9PLAT</name>
<feature type="compositionally biased region" description="Low complexity" evidence="1">
    <location>
        <begin position="18"/>
        <end position="28"/>
    </location>
</feature>
<reference evidence="2" key="1">
    <citation type="submission" date="2018-11" db="EMBL/GenBank/DDBJ databases">
        <authorList>
            <consortium name="Pathogen Informatics"/>
        </authorList>
    </citation>
    <scope>NUCLEOTIDE SEQUENCE</scope>
</reference>
<protein>
    <submittedName>
        <fullName evidence="2">Uncharacterized protein</fullName>
    </submittedName>
</protein>
<gene>
    <name evidence="2" type="ORF">PXEA_LOCUS25558</name>
</gene>
<evidence type="ECO:0000313" key="2">
    <source>
        <dbReference type="EMBL" id="VEL32118.1"/>
    </source>
</evidence>
<dbReference type="AlphaFoldDB" id="A0A448XA90"/>
<feature type="compositionally biased region" description="Low complexity" evidence="1">
    <location>
        <begin position="63"/>
        <end position="74"/>
    </location>
</feature>
<accession>A0A448XA90</accession>
<feature type="compositionally biased region" description="Basic and acidic residues" evidence="1">
    <location>
        <begin position="144"/>
        <end position="153"/>
    </location>
</feature>
<proteinExistence type="predicted"/>
<dbReference type="Proteomes" id="UP000784294">
    <property type="component" value="Unassembled WGS sequence"/>
</dbReference>
<keyword evidence="3" id="KW-1185">Reference proteome</keyword>
<sequence length="153" mass="16866">MALSEQISRLAQSTLAMQQGQTKQLQPQKHQRQQRQNMMPSPKLPSSVHLTRRSRQQEPTRTSGVLSLSSSAGAMPQRAGRLATLPPRMGASSGHVGPVAQRPGNRHDMAASEVAERSASLPSRGSWRYSDRGFVGEQLNSRSSDLRKRCFPH</sequence>
<comment type="caution">
    <text evidence="2">The sequence shown here is derived from an EMBL/GenBank/DDBJ whole genome shotgun (WGS) entry which is preliminary data.</text>
</comment>
<evidence type="ECO:0000256" key="1">
    <source>
        <dbReference type="SAM" id="MobiDB-lite"/>
    </source>
</evidence>
<feature type="region of interest" description="Disordered" evidence="1">
    <location>
        <begin position="1"/>
        <end position="153"/>
    </location>
</feature>
<organism evidence="2 3">
    <name type="scientific">Protopolystoma xenopodis</name>
    <dbReference type="NCBI Taxonomy" id="117903"/>
    <lineage>
        <taxon>Eukaryota</taxon>
        <taxon>Metazoa</taxon>
        <taxon>Spiralia</taxon>
        <taxon>Lophotrochozoa</taxon>
        <taxon>Platyhelminthes</taxon>
        <taxon>Monogenea</taxon>
        <taxon>Polyopisthocotylea</taxon>
        <taxon>Polystomatidea</taxon>
        <taxon>Polystomatidae</taxon>
        <taxon>Protopolystoma</taxon>
    </lineage>
</organism>
<feature type="compositionally biased region" description="Polar residues" evidence="1">
    <location>
        <begin position="1"/>
        <end position="17"/>
    </location>
</feature>
<evidence type="ECO:0000313" key="3">
    <source>
        <dbReference type="Proteomes" id="UP000784294"/>
    </source>
</evidence>